<keyword evidence="2" id="KW-1185">Reference proteome</keyword>
<name>A0ACB9JKY1_9ASTR</name>
<evidence type="ECO:0000313" key="1">
    <source>
        <dbReference type="EMBL" id="KAI3820338.1"/>
    </source>
</evidence>
<comment type="caution">
    <text evidence="1">The sequence shown here is derived from an EMBL/GenBank/DDBJ whole genome shotgun (WGS) entry which is preliminary data.</text>
</comment>
<dbReference type="EMBL" id="CM042020">
    <property type="protein sequence ID" value="KAI3820338.1"/>
    <property type="molecule type" value="Genomic_DNA"/>
</dbReference>
<organism evidence="1 2">
    <name type="scientific">Smallanthus sonchifolius</name>
    <dbReference type="NCBI Taxonomy" id="185202"/>
    <lineage>
        <taxon>Eukaryota</taxon>
        <taxon>Viridiplantae</taxon>
        <taxon>Streptophyta</taxon>
        <taxon>Embryophyta</taxon>
        <taxon>Tracheophyta</taxon>
        <taxon>Spermatophyta</taxon>
        <taxon>Magnoliopsida</taxon>
        <taxon>eudicotyledons</taxon>
        <taxon>Gunneridae</taxon>
        <taxon>Pentapetalae</taxon>
        <taxon>asterids</taxon>
        <taxon>campanulids</taxon>
        <taxon>Asterales</taxon>
        <taxon>Asteraceae</taxon>
        <taxon>Asteroideae</taxon>
        <taxon>Heliantheae alliance</taxon>
        <taxon>Millerieae</taxon>
        <taxon>Smallanthus</taxon>
    </lineage>
</organism>
<dbReference type="Proteomes" id="UP001056120">
    <property type="component" value="Linkage Group LG03"/>
</dbReference>
<reference evidence="1 2" key="2">
    <citation type="journal article" date="2022" name="Mol. Ecol. Resour.">
        <title>The genomes of chicory, endive, great burdock and yacon provide insights into Asteraceae paleo-polyploidization history and plant inulin production.</title>
        <authorList>
            <person name="Fan W."/>
            <person name="Wang S."/>
            <person name="Wang H."/>
            <person name="Wang A."/>
            <person name="Jiang F."/>
            <person name="Liu H."/>
            <person name="Zhao H."/>
            <person name="Xu D."/>
            <person name="Zhang Y."/>
        </authorList>
    </citation>
    <scope>NUCLEOTIDE SEQUENCE [LARGE SCALE GENOMIC DNA]</scope>
    <source>
        <strain evidence="2">cv. Yunnan</strain>
        <tissue evidence="1">Leaves</tissue>
    </source>
</reference>
<proteinExistence type="predicted"/>
<evidence type="ECO:0000313" key="2">
    <source>
        <dbReference type="Proteomes" id="UP001056120"/>
    </source>
</evidence>
<gene>
    <name evidence="1" type="ORF">L1987_07884</name>
</gene>
<accession>A0ACB9JKY1</accession>
<sequence length="235" mass="27056">MALKFDTKLMKVADEFADFDLLKPKAQPRPHFHTQETEFMFILTIQLKGYTHTNIKVERNEDGSRITISGQKPFQDMIMVGGKVVQKDIEMRGFRKSFKVPQGVALDQVNARFNEDDSELVIQMPKATKGLVGAQIEELKTEEIRAEQTKLLKVYTKEELLEQETQEVERDDDQNEFSANSAEDDGEKPKPPRRKFKICTPLIFGSAFVISLIVLVFHLVEAKKQENPRKKKKQD</sequence>
<reference evidence="2" key="1">
    <citation type="journal article" date="2022" name="Mol. Ecol. Resour.">
        <title>The genomes of chicory, endive, great burdock and yacon provide insights into Asteraceae palaeo-polyploidization history and plant inulin production.</title>
        <authorList>
            <person name="Fan W."/>
            <person name="Wang S."/>
            <person name="Wang H."/>
            <person name="Wang A."/>
            <person name="Jiang F."/>
            <person name="Liu H."/>
            <person name="Zhao H."/>
            <person name="Xu D."/>
            <person name="Zhang Y."/>
        </authorList>
    </citation>
    <scope>NUCLEOTIDE SEQUENCE [LARGE SCALE GENOMIC DNA]</scope>
    <source>
        <strain evidence="2">cv. Yunnan</strain>
    </source>
</reference>
<protein>
    <submittedName>
        <fullName evidence="1">Uncharacterized protein</fullName>
    </submittedName>
</protein>